<evidence type="ECO:0000313" key="1">
    <source>
        <dbReference type="EMBL" id="KAL3658718.1"/>
    </source>
</evidence>
<dbReference type="Proteomes" id="UP001632037">
    <property type="component" value="Unassembled WGS sequence"/>
</dbReference>
<organism evidence="1 2">
    <name type="scientific">Phytophthora oleae</name>
    <dbReference type="NCBI Taxonomy" id="2107226"/>
    <lineage>
        <taxon>Eukaryota</taxon>
        <taxon>Sar</taxon>
        <taxon>Stramenopiles</taxon>
        <taxon>Oomycota</taxon>
        <taxon>Peronosporomycetes</taxon>
        <taxon>Peronosporales</taxon>
        <taxon>Peronosporaceae</taxon>
        <taxon>Phytophthora</taxon>
    </lineage>
</organism>
<reference evidence="1 2" key="1">
    <citation type="submission" date="2024-09" db="EMBL/GenBank/DDBJ databases">
        <title>Genome sequencing and assembly of Phytophthora oleae, isolate VK10A, causative agent of rot of olive drupes.</title>
        <authorList>
            <person name="Conti Taguali S."/>
            <person name="Riolo M."/>
            <person name="La Spada F."/>
            <person name="Cacciola S.O."/>
            <person name="Dionisio G."/>
        </authorList>
    </citation>
    <scope>NUCLEOTIDE SEQUENCE [LARGE SCALE GENOMIC DNA]</scope>
    <source>
        <strain evidence="1 2">VK10A</strain>
    </source>
</reference>
<evidence type="ECO:0000313" key="2">
    <source>
        <dbReference type="Proteomes" id="UP001632037"/>
    </source>
</evidence>
<accession>A0ABD3EW88</accession>
<proteinExistence type="predicted"/>
<keyword evidence="2" id="KW-1185">Reference proteome</keyword>
<protein>
    <submittedName>
        <fullName evidence="1">Uncharacterized protein</fullName>
    </submittedName>
</protein>
<dbReference type="EMBL" id="JBIMZQ010000052">
    <property type="protein sequence ID" value="KAL3658718.1"/>
    <property type="molecule type" value="Genomic_DNA"/>
</dbReference>
<gene>
    <name evidence="1" type="ORF">V7S43_016354</name>
</gene>
<name>A0ABD3EW88_9STRA</name>
<sequence>MEGKPPAGLADVEAVSVDTPTADMKIEGITTFTSRKDTSFRFVFSIADDKINVWLEDRKSKLRWESGYLSMSEFVTS</sequence>
<dbReference type="AlphaFoldDB" id="A0ABD3EW88"/>
<comment type="caution">
    <text evidence="1">The sequence shown here is derived from an EMBL/GenBank/DDBJ whole genome shotgun (WGS) entry which is preliminary data.</text>
</comment>